<proteinExistence type="predicted"/>
<name>A0A7W2FA90_9BURK</name>
<dbReference type="AlphaFoldDB" id="A0A7W2FA90"/>
<dbReference type="EMBL" id="JACEZU010000006">
    <property type="protein sequence ID" value="MBA5687996.1"/>
    <property type="molecule type" value="Genomic_DNA"/>
</dbReference>
<feature type="transmembrane region" description="Helical" evidence="8">
    <location>
        <begin position="102"/>
        <end position="126"/>
    </location>
</feature>
<evidence type="ECO:0000256" key="2">
    <source>
        <dbReference type="ARBA" id="ARBA00022475"/>
    </source>
</evidence>
<feature type="transmembrane region" description="Helical" evidence="8">
    <location>
        <begin position="398"/>
        <end position="417"/>
    </location>
</feature>
<feature type="transmembrane region" description="Helical" evidence="8">
    <location>
        <begin position="229"/>
        <end position="249"/>
    </location>
</feature>
<dbReference type="GO" id="GO:0009103">
    <property type="term" value="P:lipopolysaccharide biosynthetic process"/>
    <property type="evidence" value="ECO:0007669"/>
    <property type="project" value="UniProtKB-ARBA"/>
</dbReference>
<feature type="transmembrane region" description="Helical" evidence="8">
    <location>
        <begin position="347"/>
        <end position="364"/>
    </location>
</feature>
<gene>
    <name evidence="9" type="ORF">H3H39_13170</name>
</gene>
<dbReference type="RefSeq" id="WP_182153852.1">
    <property type="nucleotide sequence ID" value="NZ_JACEZU010000006.1"/>
</dbReference>
<keyword evidence="5 8" id="KW-0812">Transmembrane</keyword>
<feature type="transmembrane region" description="Helical" evidence="8">
    <location>
        <begin position="158"/>
        <end position="176"/>
    </location>
</feature>
<keyword evidence="4" id="KW-0808">Transferase</keyword>
<dbReference type="PANTHER" id="PTHR33908">
    <property type="entry name" value="MANNOSYLTRANSFERASE YKCB-RELATED"/>
    <property type="match status" value="1"/>
</dbReference>
<feature type="transmembrane region" description="Helical" evidence="8">
    <location>
        <begin position="183"/>
        <end position="200"/>
    </location>
</feature>
<sequence>MNPLRSSLLALEGAWRRLWQALDQPAVARAAAWLVPLAFGLLSLARGQDDNWDLHNYHFYNPYALMNGKIGLDLAPGQWQSYFNPTLDLLYYGLNRVLPAPAVGFVMGWLHGLNFVLLLALARLLLDRGAHRLALLLALAGCLGPGFLSELGNTMGDNLTSLCVLGALLLLLQAWSQLASSKALPVALLAGLVMGAGCGLKLTNATYAVALCLALLGVRGGLLRRVRAAFVFGVGVLGGIGITAGHWYWRMWQQFGNPLFPQFNDRFHAALAAPIGIGDTGWLPKGWAERLLWPFIFTLHPQRVIEISMTQLIWPMLYLAFLALAVRALRAAILGQLPALTPRRQRIGFLLVFCALAYLGWLNLFGIYRYLVPLELLAPLALWLVAHRLMPAQVARGVAGYALLLAAVAIWPVSNWGHAGWARAAARADVPPITAPAQSMVITVQGDPPLGWMVQFFPRELAFVSLGSGFPESAAYARRVADMMAARSGPMYVMLTASGAEPDVAPPEQREAALQHQADLVRRARVILDRYGITLHDDSCQIYSAYVGSSRQPYQLCRITPPAPASGVTSGVSSGIVP</sequence>
<evidence type="ECO:0000256" key="5">
    <source>
        <dbReference type="ARBA" id="ARBA00022692"/>
    </source>
</evidence>
<dbReference type="Proteomes" id="UP000573499">
    <property type="component" value="Unassembled WGS sequence"/>
</dbReference>
<protein>
    <recommendedName>
        <fullName evidence="11">DUF2029 domain-containing protein</fullName>
    </recommendedName>
</protein>
<dbReference type="PANTHER" id="PTHR33908:SF11">
    <property type="entry name" value="MEMBRANE PROTEIN"/>
    <property type="match status" value="1"/>
</dbReference>
<evidence type="ECO:0000313" key="10">
    <source>
        <dbReference type="Proteomes" id="UP000573499"/>
    </source>
</evidence>
<keyword evidence="7 8" id="KW-0472">Membrane</keyword>
<evidence type="ECO:0008006" key="11">
    <source>
        <dbReference type="Google" id="ProtNLM"/>
    </source>
</evidence>
<keyword evidence="6 8" id="KW-1133">Transmembrane helix</keyword>
<comment type="caution">
    <text evidence="9">The sequence shown here is derived from an EMBL/GenBank/DDBJ whole genome shotgun (WGS) entry which is preliminary data.</text>
</comment>
<accession>A0A7W2FA90</accession>
<comment type="subcellular location">
    <subcellularLocation>
        <location evidence="1">Cell membrane</location>
        <topology evidence="1">Multi-pass membrane protein</topology>
    </subcellularLocation>
</comment>
<evidence type="ECO:0000256" key="4">
    <source>
        <dbReference type="ARBA" id="ARBA00022679"/>
    </source>
</evidence>
<dbReference type="InterPro" id="IPR050297">
    <property type="entry name" value="LipidA_mod_glycosyltrf_83"/>
</dbReference>
<evidence type="ECO:0000256" key="8">
    <source>
        <dbReference type="SAM" id="Phobius"/>
    </source>
</evidence>
<evidence type="ECO:0000313" key="9">
    <source>
        <dbReference type="EMBL" id="MBA5687996.1"/>
    </source>
</evidence>
<evidence type="ECO:0000256" key="3">
    <source>
        <dbReference type="ARBA" id="ARBA00022676"/>
    </source>
</evidence>
<evidence type="ECO:0000256" key="7">
    <source>
        <dbReference type="ARBA" id="ARBA00023136"/>
    </source>
</evidence>
<dbReference type="GO" id="GO:0016763">
    <property type="term" value="F:pentosyltransferase activity"/>
    <property type="evidence" value="ECO:0007669"/>
    <property type="project" value="TreeGrafter"/>
</dbReference>
<feature type="transmembrane region" description="Helical" evidence="8">
    <location>
        <begin position="206"/>
        <end position="222"/>
    </location>
</feature>
<dbReference type="GO" id="GO:0005886">
    <property type="term" value="C:plasma membrane"/>
    <property type="evidence" value="ECO:0007669"/>
    <property type="project" value="UniProtKB-SubCell"/>
</dbReference>
<keyword evidence="10" id="KW-1185">Reference proteome</keyword>
<organism evidence="9 10">
    <name type="scientific">Rugamonas apoptosis</name>
    <dbReference type="NCBI Taxonomy" id="2758570"/>
    <lineage>
        <taxon>Bacteria</taxon>
        <taxon>Pseudomonadati</taxon>
        <taxon>Pseudomonadota</taxon>
        <taxon>Betaproteobacteria</taxon>
        <taxon>Burkholderiales</taxon>
        <taxon>Oxalobacteraceae</taxon>
        <taxon>Telluria group</taxon>
        <taxon>Rugamonas</taxon>
    </lineage>
</organism>
<evidence type="ECO:0000256" key="6">
    <source>
        <dbReference type="ARBA" id="ARBA00022989"/>
    </source>
</evidence>
<feature type="transmembrane region" description="Helical" evidence="8">
    <location>
        <begin position="133"/>
        <end position="152"/>
    </location>
</feature>
<evidence type="ECO:0000256" key="1">
    <source>
        <dbReference type="ARBA" id="ARBA00004651"/>
    </source>
</evidence>
<keyword evidence="2" id="KW-1003">Cell membrane</keyword>
<reference evidence="9 10" key="1">
    <citation type="submission" date="2020-07" db="EMBL/GenBank/DDBJ databases">
        <title>Novel species isolated from subtropical streams in China.</title>
        <authorList>
            <person name="Lu H."/>
        </authorList>
    </citation>
    <scope>NUCLEOTIDE SEQUENCE [LARGE SCALE GENOMIC DNA]</scope>
    <source>
        <strain evidence="9 10">LX47W</strain>
    </source>
</reference>
<feature type="transmembrane region" description="Helical" evidence="8">
    <location>
        <begin position="312"/>
        <end position="335"/>
    </location>
</feature>
<keyword evidence="3" id="KW-0328">Glycosyltransferase</keyword>